<dbReference type="GO" id="GO:0016324">
    <property type="term" value="C:apical plasma membrane"/>
    <property type="evidence" value="ECO:0007669"/>
    <property type="project" value="UniProtKB-SubCell"/>
</dbReference>
<evidence type="ECO:0000256" key="8">
    <source>
        <dbReference type="SAM" id="Phobius"/>
    </source>
</evidence>
<feature type="transmembrane region" description="Helical" evidence="8">
    <location>
        <begin position="177"/>
        <end position="198"/>
    </location>
</feature>
<feature type="transmembrane region" description="Helical" evidence="8">
    <location>
        <begin position="94"/>
        <end position="115"/>
    </location>
</feature>
<keyword evidence="4 8" id="KW-0812">Transmembrane</keyword>
<evidence type="ECO:0000256" key="1">
    <source>
        <dbReference type="ARBA" id="ARBA00004424"/>
    </source>
</evidence>
<evidence type="ECO:0000256" key="4">
    <source>
        <dbReference type="ARBA" id="ARBA00022692"/>
    </source>
</evidence>
<keyword evidence="5 8" id="KW-1133">Transmembrane helix</keyword>
<evidence type="ECO:0000256" key="6">
    <source>
        <dbReference type="ARBA" id="ARBA00023136"/>
    </source>
</evidence>
<keyword evidence="6 8" id="KW-0472">Membrane</keyword>
<accession>A0AAQ4F0L2</accession>
<dbReference type="PANTHER" id="PTHR10010">
    <property type="entry name" value="SOLUTE CARRIER FAMILY 34 SODIUM PHOSPHATE , MEMBER 2-RELATED"/>
    <property type="match status" value="1"/>
</dbReference>
<dbReference type="Pfam" id="PF02690">
    <property type="entry name" value="Na_Pi_cotrans"/>
    <property type="match status" value="2"/>
</dbReference>
<evidence type="ECO:0000313" key="9">
    <source>
        <dbReference type="EMBL" id="KAK8780637.1"/>
    </source>
</evidence>
<dbReference type="PANTHER" id="PTHR10010:SF46">
    <property type="entry name" value="SODIUM-DEPENDENT PHOSPHATE TRANSPORT PROTEIN 2B"/>
    <property type="match status" value="1"/>
</dbReference>
<dbReference type="GO" id="GO:0044341">
    <property type="term" value="P:sodium-dependent phosphate transport"/>
    <property type="evidence" value="ECO:0007669"/>
    <property type="project" value="InterPro"/>
</dbReference>
<dbReference type="InterPro" id="IPR003841">
    <property type="entry name" value="Na/Pi_transpt"/>
</dbReference>
<dbReference type="Proteomes" id="UP001321473">
    <property type="component" value="Unassembled WGS sequence"/>
</dbReference>
<evidence type="ECO:0000256" key="3">
    <source>
        <dbReference type="ARBA" id="ARBA00022475"/>
    </source>
</evidence>
<feature type="transmembrane region" description="Helical" evidence="8">
    <location>
        <begin position="484"/>
        <end position="509"/>
    </location>
</feature>
<dbReference type="EMBL" id="JARKHS020008584">
    <property type="protein sequence ID" value="KAK8780637.1"/>
    <property type="molecule type" value="Genomic_DNA"/>
</dbReference>
<feature type="transmembrane region" description="Helical" evidence="8">
    <location>
        <begin position="322"/>
        <end position="343"/>
    </location>
</feature>
<dbReference type="AlphaFoldDB" id="A0AAQ4F0L2"/>
<keyword evidence="3" id="KW-1003">Cell membrane</keyword>
<proteinExistence type="inferred from homology"/>
<evidence type="ECO:0000256" key="7">
    <source>
        <dbReference type="SAM" id="MobiDB-lite"/>
    </source>
</evidence>
<gene>
    <name evidence="9" type="ORF">V5799_018021</name>
</gene>
<name>A0AAQ4F0L2_AMBAM</name>
<comment type="subcellular location">
    <subcellularLocation>
        <location evidence="1">Apical cell membrane</location>
        <topology evidence="1">Multi-pass membrane protein</topology>
    </subcellularLocation>
</comment>
<evidence type="ECO:0000313" key="10">
    <source>
        <dbReference type="Proteomes" id="UP001321473"/>
    </source>
</evidence>
<feature type="region of interest" description="Disordered" evidence="7">
    <location>
        <begin position="17"/>
        <end position="54"/>
    </location>
</feature>
<dbReference type="GO" id="GO:0005436">
    <property type="term" value="F:sodium:phosphate symporter activity"/>
    <property type="evidence" value="ECO:0007669"/>
    <property type="project" value="InterPro"/>
</dbReference>
<comment type="similarity">
    <text evidence="2">Belongs to the SLC34A transporter family.</text>
</comment>
<feature type="transmembrane region" description="Helical" evidence="8">
    <location>
        <begin position="373"/>
        <end position="393"/>
    </location>
</feature>
<feature type="transmembrane region" description="Helical" evidence="8">
    <location>
        <begin position="219"/>
        <end position="238"/>
    </location>
</feature>
<comment type="caution">
    <text evidence="9">The sequence shown here is derived from an EMBL/GenBank/DDBJ whole genome shotgun (WGS) entry which is preliminary data.</text>
</comment>
<evidence type="ECO:0000256" key="5">
    <source>
        <dbReference type="ARBA" id="ARBA00022989"/>
    </source>
</evidence>
<feature type="compositionally biased region" description="Basic and acidic residues" evidence="7">
    <location>
        <begin position="36"/>
        <end position="50"/>
    </location>
</feature>
<feature type="transmembrane region" description="Helical" evidence="8">
    <location>
        <begin position="446"/>
        <end position="464"/>
    </location>
</feature>
<protein>
    <submittedName>
        <fullName evidence="9">Uncharacterized protein</fullName>
    </submittedName>
</protein>
<reference evidence="9 10" key="1">
    <citation type="journal article" date="2023" name="Arcadia Sci">
        <title>De novo assembly of a long-read Amblyomma americanum tick genome.</title>
        <authorList>
            <person name="Chou S."/>
            <person name="Poskanzer K.E."/>
            <person name="Rollins M."/>
            <person name="Thuy-Boun P.S."/>
        </authorList>
    </citation>
    <scope>NUCLEOTIDE SEQUENCE [LARGE SCALE GENOMIC DNA]</scope>
    <source>
        <strain evidence="9">F_SG_1</strain>
        <tissue evidence="9">Salivary glands</tissue>
    </source>
</reference>
<dbReference type="NCBIfam" id="NF037997">
    <property type="entry name" value="Na_Pi_symport"/>
    <property type="match status" value="1"/>
</dbReference>
<evidence type="ECO:0000256" key="2">
    <source>
        <dbReference type="ARBA" id="ARBA00005808"/>
    </source>
</evidence>
<keyword evidence="10" id="KW-1185">Reference proteome</keyword>
<feature type="transmembrane region" description="Helical" evidence="8">
    <location>
        <begin position="516"/>
        <end position="535"/>
    </location>
</feature>
<sequence length="599" mass="65789">MHENIDSSLCIVSKIEESRSSGEGPGFDSTSPASKINKDRANDQHRDTGSRKHFTPVHYPKAPVHYPVHYHKARSIVDEGAGHTDGPVHTCLGAVYSVACLVLAILCFLVSLDVLSSAFKLVSGRAAGRAFANSRLLSNPVVALMIGVLVTVMVQSSSSSTSITVSLVGSDLLTVRSAVPIIMGANIGTSVTNTMISLMHIKRRDEFRRGFAAATVHDVFNWLTVLVLLPCEVAFNVLEKLSDSFVHVIDKGQRLESRNYLNILTKPFAKIIVQLDDKVTKEIAMGLETNGTILKQCCERNGSQCITKCTALFNWLNMGDTATGVSCFMLSVMVILLCFYVMVKVLTGLTQSHLVKVLTVCVNRDYKFPTSMLIGYLSLALGCLITFVFQSSSAFTSALLPFAALGMLDLNRVYPLTLGSNVGTTATGLVAALSGSPVTRQHALQIALCHTFFNVIGILLFYPLPFLRLPLFIAQRLGETGAKYRWFVLFYLLLTFVLIPVAALLLSLLGDLPFSIVTVAVVLSGVATMFINLLQEKWPDLLPVFLQKWDFLPLWMHSLAPMDRFFRRRLERMPFCEVFLNEMSFSNDGASPEGNVVDI</sequence>
<dbReference type="NCBIfam" id="TIGR01013">
    <property type="entry name" value="2a58"/>
    <property type="match status" value="1"/>
</dbReference>
<organism evidence="9 10">
    <name type="scientific">Amblyomma americanum</name>
    <name type="common">Lone star tick</name>
    <dbReference type="NCBI Taxonomy" id="6943"/>
    <lineage>
        <taxon>Eukaryota</taxon>
        <taxon>Metazoa</taxon>
        <taxon>Ecdysozoa</taxon>
        <taxon>Arthropoda</taxon>
        <taxon>Chelicerata</taxon>
        <taxon>Arachnida</taxon>
        <taxon>Acari</taxon>
        <taxon>Parasitiformes</taxon>
        <taxon>Ixodida</taxon>
        <taxon>Ixodoidea</taxon>
        <taxon>Ixodidae</taxon>
        <taxon>Amblyomminae</taxon>
        <taxon>Amblyomma</taxon>
    </lineage>
</organism>
<feature type="transmembrane region" description="Helical" evidence="8">
    <location>
        <begin position="136"/>
        <end position="157"/>
    </location>
</feature>